<reference evidence="2 3" key="1">
    <citation type="journal article" date="2018" name="Front. Microbiol.">
        <title>Genome-Wide Analysis of Corynespora cassiicola Leaf Fall Disease Putative Effectors.</title>
        <authorList>
            <person name="Lopez D."/>
            <person name="Ribeiro S."/>
            <person name="Label P."/>
            <person name="Fumanal B."/>
            <person name="Venisse J.S."/>
            <person name="Kohler A."/>
            <person name="de Oliveira R.R."/>
            <person name="Labutti K."/>
            <person name="Lipzen A."/>
            <person name="Lail K."/>
            <person name="Bauer D."/>
            <person name="Ohm R.A."/>
            <person name="Barry K.W."/>
            <person name="Spatafora J."/>
            <person name="Grigoriev I.V."/>
            <person name="Martin F.M."/>
            <person name="Pujade-Renaud V."/>
        </authorList>
    </citation>
    <scope>NUCLEOTIDE SEQUENCE [LARGE SCALE GENOMIC DNA]</scope>
    <source>
        <strain evidence="2 3">Philippines</strain>
    </source>
</reference>
<dbReference type="EMBL" id="KZ678130">
    <property type="protein sequence ID" value="PSN72482.1"/>
    <property type="molecule type" value="Genomic_DNA"/>
</dbReference>
<keyword evidence="3" id="KW-1185">Reference proteome</keyword>
<proteinExistence type="predicted"/>
<name>A0A2T2P4A3_CORCC</name>
<sequence>MQLAIHYPLPTCPSPTTPQLQFAPSPRQFLGQNLARRACMSHRLLLYCTNYHLPTASQPALALARFGPPPPTPVGKPPRPSPSFATPRRPTDPRQVLDRGETMTRAYLRHVLRSTHPAIPSAARKQRRRRVGAKKPPGKAGDASRPTCADAVRGERPKRALPSSLPSFALIDRSQGNDVAVSERAGGIVRVARYLFFFLWRPPWPCLSLPPAGGNA</sequence>
<feature type="compositionally biased region" description="Pro residues" evidence="1">
    <location>
        <begin position="67"/>
        <end position="81"/>
    </location>
</feature>
<feature type="compositionally biased region" description="Basic residues" evidence="1">
    <location>
        <begin position="124"/>
        <end position="137"/>
    </location>
</feature>
<evidence type="ECO:0000256" key="1">
    <source>
        <dbReference type="SAM" id="MobiDB-lite"/>
    </source>
</evidence>
<gene>
    <name evidence="2" type="ORF">BS50DRAFT_252885</name>
</gene>
<accession>A0A2T2P4A3</accession>
<feature type="region of interest" description="Disordered" evidence="1">
    <location>
        <begin position="115"/>
        <end position="150"/>
    </location>
</feature>
<dbReference type="AlphaFoldDB" id="A0A2T2P4A3"/>
<evidence type="ECO:0000313" key="2">
    <source>
        <dbReference type="EMBL" id="PSN72482.1"/>
    </source>
</evidence>
<dbReference type="Proteomes" id="UP000240883">
    <property type="component" value="Unassembled WGS sequence"/>
</dbReference>
<organism evidence="2 3">
    <name type="scientific">Corynespora cassiicola Philippines</name>
    <dbReference type="NCBI Taxonomy" id="1448308"/>
    <lineage>
        <taxon>Eukaryota</taxon>
        <taxon>Fungi</taxon>
        <taxon>Dikarya</taxon>
        <taxon>Ascomycota</taxon>
        <taxon>Pezizomycotina</taxon>
        <taxon>Dothideomycetes</taxon>
        <taxon>Pleosporomycetidae</taxon>
        <taxon>Pleosporales</taxon>
        <taxon>Corynesporascaceae</taxon>
        <taxon>Corynespora</taxon>
    </lineage>
</organism>
<evidence type="ECO:0000313" key="3">
    <source>
        <dbReference type="Proteomes" id="UP000240883"/>
    </source>
</evidence>
<feature type="region of interest" description="Disordered" evidence="1">
    <location>
        <begin position="62"/>
        <end position="96"/>
    </location>
</feature>
<protein>
    <submittedName>
        <fullName evidence="2">Uncharacterized protein</fullName>
    </submittedName>
</protein>